<dbReference type="InterPro" id="IPR036291">
    <property type="entry name" value="NAD(P)-bd_dom_sf"/>
</dbReference>
<evidence type="ECO:0000256" key="2">
    <source>
        <dbReference type="ARBA" id="ARBA00023002"/>
    </source>
</evidence>
<evidence type="ECO:0000256" key="1">
    <source>
        <dbReference type="ARBA" id="ARBA00010928"/>
    </source>
</evidence>
<dbReference type="EMBL" id="CP041666">
    <property type="protein sequence ID" value="QDP41295.1"/>
    <property type="molecule type" value="Genomic_DNA"/>
</dbReference>
<dbReference type="Gene3D" id="3.30.360.10">
    <property type="entry name" value="Dihydrodipicolinate Reductase, domain 2"/>
    <property type="match status" value="1"/>
</dbReference>
<dbReference type="KEGG" id="aqt:FN924_14545"/>
<keyword evidence="6" id="KW-1185">Reference proteome</keyword>
<accession>A0A516KIS4</accession>
<dbReference type="InterPro" id="IPR000683">
    <property type="entry name" value="Gfo/Idh/MocA-like_OxRdtase_N"/>
</dbReference>
<reference evidence="5 6" key="1">
    <citation type="submission" date="2019-07" db="EMBL/GenBank/DDBJ databases">
        <authorList>
            <person name="Li J."/>
        </authorList>
    </citation>
    <scope>NUCLEOTIDE SEQUENCE [LARGE SCALE GENOMIC DNA]</scope>
    <source>
        <strain evidence="5 6">TKL69</strain>
    </source>
</reference>
<feature type="domain" description="GFO/IDH/MocA-like oxidoreductase" evidence="4">
    <location>
        <begin position="131"/>
        <end position="245"/>
    </location>
</feature>
<dbReference type="PANTHER" id="PTHR22604:SF105">
    <property type="entry name" value="TRANS-1,2-DIHYDROBENZENE-1,2-DIOL DEHYDROGENASE"/>
    <property type="match status" value="1"/>
</dbReference>
<feature type="domain" description="Gfo/Idh/MocA-like oxidoreductase N-terminal" evidence="3">
    <location>
        <begin position="3"/>
        <end position="121"/>
    </location>
</feature>
<keyword evidence="2" id="KW-0560">Oxidoreductase</keyword>
<evidence type="ECO:0000313" key="6">
    <source>
        <dbReference type="Proteomes" id="UP000315215"/>
    </source>
</evidence>
<gene>
    <name evidence="5" type="ORF">FN924_14545</name>
</gene>
<dbReference type="GO" id="GO:0016491">
    <property type="term" value="F:oxidoreductase activity"/>
    <property type="evidence" value="ECO:0007669"/>
    <property type="project" value="UniProtKB-KW"/>
</dbReference>
<dbReference type="AlphaFoldDB" id="A0A516KIS4"/>
<sequence length="327" mass="36443">MSIRWGILSTAKIGKTQVIPAIQRSANGSVEAIASRGEKAKQVAEELRIPKAYTSYEALLQDPDMDAIYIPLPNGMHKEWVIQAAEHGKHVLCEKPAALDSKELEEMLKACDQHNVRFMEAFMYQFHPQHEKVKELIKDGEIGKVTLMRAKFSFLLQDKTNIRLDARLGGGALYDVGCYGIHSITTILEDQPVSVSASATFTDGVDTTLTGILSFSDGKLANFDCSFDTYPRCGYEVVGSKGSIEVLNAYRPDLNPKGEGIIKVHKDTGEVEEYHVEGDQYRLQVEHFADSILEQREPVYGNERVRSHFAVLDACYESARTGKVIKL</sequence>
<protein>
    <submittedName>
        <fullName evidence="5">Gfo/Idh/MocA family oxidoreductase</fullName>
    </submittedName>
</protein>
<evidence type="ECO:0000259" key="4">
    <source>
        <dbReference type="Pfam" id="PF22725"/>
    </source>
</evidence>
<organism evidence="5 6">
    <name type="scientific">Radiobacillus deserti</name>
    <dbReference type="NCBI Taxonomy" id="2594883"/>
    <lineage>
        <taxon>Bacteria</taxon>
        <taxon>Bacillati</taxon>
        <taxon>Bacillota</taxon>
        <taxon>Bacilli</taxon>
        <taxon>Bacillales</taxon>
        <taxon>Bacillaceae</taxon>
        <taxon>Radiobacillus</taxon>
    </lineage>
</organism>
<dbReference type="SUPFAM" id="SSF51735">
    <property type="entry name" value="NAD(P)-binding Rossmann-fold domains"/>
    <property type="match status" value="1"/>
</dbReference>
<dbReference type="RefSeq" id="WP_143895695.1">
    <property type="nucleotide sequence ID" value="NZ_CP041666.1"/>
</dbReference>
<dbReference type="Pfam" id="PF22725">
    <property type="entry name" value="GFO_IDH_MocA_C3"/>
    <property type="match status" value="1"/>
</dbReference>
<dbReference type="Gene3D" id="3.40.50.720">
    <property type="entry name" value="NAD(P)-binding Rossmann-like Domain"/>
    <property type="match status" value="1"/>
</dbReference>
<proteinExistence type="inferred from homology"/>
<dbReference type="Pfam" id="PF01408">
    <property type="entry name" value="GFO_IDH_MocA"/>
    <property type="match status" value="1"/>
</dbReference>
<dbReference type="Proteomes" id="UP000315215">
    <property type="component" value="Chromosome"/>
</dbReference>
<dbReference type="GO" id="GO:0000166">
    <property type="term" value="F:nucleotide binding"/>
    <property type="evidence" value="ECO:0007669"/>
    <property type="project" value="InterPro"/>
</dbReference>
<name>A0A516KIS4_9BACI</name>
<evidence type="ECO:0000313" key="5">
    <source>
        <dbReference type="EMBL" id="QDP41295.1"/>
    </source>
</evidence>
<dbReference type="SUPFAM" id="SSF55347">
    <property type="entry name" value="Glyceraldehyde-3-phosphate dehydrogenase-like, C-terminal domain"/>
    <property type="match status" value="1"/>
</dbReference>
<dbReference type="PANTHER" id="PTHR22604">
    <property type="entry name" value="OXIDOREDUCTASES"/>
    <property type="match status" value="1"/>
</dbReference>
<dbReference type="InterPro" id="IPR055170">
    <property type="entry name" value="GFO_IDH_MocA-like_dom"/>
</dbReference>
<dbReference type="InterPro" id="IPR050984">
    <property type="entry name" value="Gfo/Idh/MocA_domain"/>
</dbReference>
<dbReference type="OrthoDB" id="9815825at2"/>
<evidence type="ECO:0000259" key="3">
    <source>
        <dbReference type="Pfam" id="PF01408"/>
    </source>
</evidence>
<comment type="similarity">
    <text evidence="1">Belongs to the Gfo/Idh/MocA family.</text>
</comment>